<feature type="transmembrane region" description="Helical" evidence="2">
    <location>
        <begin position="153"/>
        <end position="180"/>
    </location>
</feature>
<proteinExistence type="predicted"/>
<protein>
    <submittedName>
        <fullName evidence="3">Uncharacterized protein</fullName>
    </submittedName>
</protein>
<evidence type="ECO:0000256" key="2">
    <source>
        <dbReference type="SAM" id="Phobius"/>
    </source>
</evidence>
<reference evidence="3" key="1">
    <citation type="submission" date="2018-05" db="EMBL/GenBank/DDBJ databases">
        <title>Draft genome of Mucuna pruriens seed.</title>
        <authorList>
            <person name="Nnadi N.E."/>
            <person name="Vos R."/>
            <person name="Hasami M.H."/>
            <person name="Devisetty U.K."/>
            <person name="Aguiy J.C."/>
        </authorList>
    </citation>
    <scope>NUCLEOTIDE SEQUENCE [LARGE SCALE GENOMIC DNA]</scope>
    <source>
        <strain evidence="3">JCA_2017</strain>
    </source>
</reference>
<comment type="caution">
    <text evidence="3">The sequence shown here is derived from an EMBL/GenBank/DDBJ whole genome shotgun (WGS) entry which is preliminary data.</text>
</comment>
<keyword evidence="2" id="KW-1133">Transmembrane helix</keyword>
<evidence type="ECO:0000313" key="4">
    <source>
        <dbReference type="Proteomes" id="UP000257109"/>
    </source>
</evidence>
<evidence type="ECO:0000256" key="1">
    <source>
        <dbReference type="SAM" id="MobiDB-lite"/>
    </source>
</evidence>
<feature type="region of interest" description="Disordered" evidence="1">
    <location>
        <begin position="1"/>
        <end position="28"/>
    </location>
</feature>
<dbReference type="AlphaFoldDB" id="A0A371ECP3"/>
<feature type="non-terminal residue" evidence="3">
    <location>
        <position position="1"/>
    </location>
</feature>
<feature type="compositionally biased region" description="Polar residues" evidence="1">
    <location>
        <begin position="1"/>
        <end position="22"/>
    </location>
</feature>
<dbReference type="EMBL" id="QJKJ01014691">
    <property type="protein sequence ID" value="RDX63812.1"/>
    <property type="molecule type" value="Genomic_DNA"/>
</dbReference>
<keyword evidence="2" id="KW-0472">Membrane</keyword>
<accession>A0A371ECP3</accession>
<evidence type="ECO:0000313" key="3">
    <source>
        <dbReference type="EMBL" id="RDX63812.1"/>
    </source>
</evidence>
<organism evidence="3 4">
    <name type="scientific">Mucuna pruriens</name>
    <name type="common">Velvet bean</name>
    <name type="synonym">Dolichos pruriens</name>
    <dbReference type="NCBI Taxonomy" id="157652"/>
    <lineage>
        <taxon>Eukaryota</taxon>
        <taxon>Viridiplantae</taxon>
        <taxon>Streptophyta</taxon>
        <taxon>Embryophyta</taxon>
        <taxon>Tracheophyta</taxon>
        <taxon>Spermatophyta</taxon>
        <taxon>Magnoliopsida</taxon>
        <taxon>eudicotyledons</taxon>
        <taxon>Gunneridae</taxon>
        <taxon>Pentapetalae</taxon>
        <taxon>rosids</taxon>
        <taxon>fabids</taxon>
        <taxon>Fabales</taxon>
        <taxon>Fabaceae</taxon>
        <taxon>Papilionoideae</taxon>
        <taxon>50 kb inversion clade</taxon>
        <taxon>NPAAA clade</taxon>
        <taxon>indigoferoid/millettioid clade</taxon>
        <taxon>Phaseoleae</taxon>
        <taxon>Mucuna</taxon>
    </lineage>
</organism>
<sequence>MLSSNRMSTPTKPTPGANSHPSGSVPACKGQFQAQKGHVSSVASQHEISMAIQHMVEEENLAHDLRKLITTLRALVISGGLPPFVHGSRHGKWIPSSFHFIESVSVFFFLESEFLRHAESSSNNLHDLDPEIDRTLHRLRKIKNTNVESSDSLFPFLILLIIHLLLTLNFLIVAIVVFTLSQSLTVLRIKPKNQSR</sequence>
<gene>
    <name evidence="3" type="ORF">CR513_57711</name>
</gene>
<name>A0A371ECP3_MUCPR</name>
<keyword evidence="2" id="KW-0812">Transmembrane</keyword>
<dbReference type="Proteomes" id="UP000257109">
    <property type="component" value="Unassembled WGS sequence"/>
</dbReference>
<keyword evidence="4" id="KW-1185">Reference proteome</keyword>